<dbReference type="InterPro" id="IPR015943">
    <property type="entry name" value="WD40/YVTN_repeat-like_dom_sf"/>
</dbReference>
<evidence type="ECO:0000259" key="1">
    <source>
        <dbReference type="Pfam" id="PF13360"/>
    </source>
</evidence>
<accession>A0A068SB29</accession>
<gene>
    <name evidence="2" type="ORF">LCOR_09856.1</name>
</gene>
<dbReference type="Gene3D" id="2.130.10.10">
    <property type="entry name" value="YVTN repeat-like/Quinoprotein amine dehydrogenase"/>
    <property type="match status" value="2"/>
</dbReference>
<name>A0A068SB29_9FUNG</name>
<dbReference type="Proteomes" id="UP000027586">
    <property type="component" value="Unassembled WGS sequence"/>
</dbReference>
<comment type="caution">
    <text evidence="2">The sequence shown here is derived from an EMBL/GenBank/DDBJ whole genome shotgun (WGS) entry which is preliminary data.</text>
</comment>
<sequence length="256" mass="27965">MMPKSCCLLQKKKDPIDPIDASIDINNILVCATTAKLFTVDKRDGSIFWKTESPIGSSGGIISISFLDQDKVLIGGRGRAACIDIRTSDLLWKQKMPRRWLCNEVGVNVNHRKSAGGDIQEKSHVRQHTMVAATWGRVFAFDTETGDQLWRFNCPEGRLGFPMTLIDDTSLFVGCNTMLYSLDPITGQLRWSTKLANSTFTLSKYITLATLNAGTSGGGASSSGQPLIHISDLETKVLLAIRITIMIAIAVAKNAS</sequence>
<dbReference type="PANTHER" id="PTHR34512">
    <property type="entry name" value="CELL SURFACE PROTEIN"/>
    <property type="match status" value="1"/>
</dbReference>
<dbReference type="VEuPathDB" id="FungiDB:LCOR_09856.1"/>
<dbReference type="EMBL" id="CBTN010000064">
    <property type="protein sequence ID" value="CDH59017.1"/>
    <property type="molecule type" value="Genomic_DNA"/>
</dbReference>
<organism evidence="2 3">
    <name type="scientific">Lichtheimia corymbifera JMRC:FSU:9682</name>
    <dbReference type="NCBI Taxonomy" id="1263082"/>
    <lineage>
        <taxon>Eukaryota</taxon>
        <taxon>Fungi</taxon>
        <taxon>Fungi incertae sedis</taxon>
        <taxon>Mucoromycota</taxon>
        <taxon>Mucoromycotina</taxon>
        <taxon>Mucoromycetes</taxon>
        <taxon>Mucorales</taxon>
        <taxon>Lichtheimiaceae</taxon>
        <taxon>Lichtheimia</taxon>
    </lineage>
</organism>
<evidence type="ECO:0000313" key="3">
    <source>
        <dbReference type="Proteomes" id="UP000027586"/>
    </source>
</evidence>
<feature type="domain" description="Pyrrolo-quinoline quinone repeat" evidence="1">
    <location>
        <begin position="39"/>
        <end position="197"/>
    </location>
</feature>
<dbReference type="PANTHER" id="PTHR34512:SF30">
    <property type="entry name" value="OUTER MEMBRANE PROTEIN ASSEMBLY FACTOR BAMB"/>
    <property type="match status" value="1"/>
</dbReference>
<dbReference type="SMART" id="SM00564">
    <property type="entry name" value="PQQ"/>
    <property type="match status" value="3"/>
</dbReference>
<dbReference type="Pfam" id="PF13360">
    <property type="entry name" value="PQQ_2"/>
    <property type="match status" value="1"/>
</dbReference>
<protein>
    <recommendedName>
        <fullName evidence="1">Pyrrolo-quinoline quinone repeat domain-containing protein</fullName>
    </recommendedName>
</protein>
<reference evidence="2" key="1">
    <citation type="submission" date="2013-08" db="EMBL/GenBank/DDBJ databases">
        <title>Gene expansion shapes genome architecture in the human pathogen Lichtheimia corymbifera: an evolutionary genomics analysis in the ancient terrestrial Mucorales (Mucoromycotina).</title>
        <authorList>
            <person name="Schwartze V.U."/>
            <person name="Winter S."/>
            <person name="Shelest E."/>
            <person name="Marcet-Houben M."/>
            <person name="Horn F."/>
            <person name="Wehner S."/>
            <person name="Hoffmann K."/>
            <person name="Riege K."/>
            <person name="Sammeth M."/>
            <person name="Nowrousian M."/>
            <person name="Valiante V."/>
            <person name="Linde J."/>
            <person name="Jacobsen I.D."/>
            <person name="Marz M."/>
            <person name="Brakhage A.A."/>
            <person name="Gabaldon T."/>
            <person name="Bocker S."/>
            <person name="Voigt K."/>
        </authorList>
    </citation>
    <scope>NUCLEOTIDE SEQUENCE [LARGE SCALE GENOMIC DNA]</scope>
    <source>
        <strain evidence="2">FSU 9682</strain>
    </source>
</reference>
<dbReference type="OrthoDB" id="2247236at2759"/>
<dbReference type="InterPro" id="IPR002372">
    <property type="entry name" value="PQQ_rpt_dom"/>
</dbReference>
<evidence type="ECO:0000313" key="2">
    <source>
        <dbReference type="EMBL" id="CDH59017.1"/>
    </source>
</evidence>
<dbReference type="InterPro" id="IPR018391">
    <property type="entry name" value="PQQ_b-propeller_rpt"/>
</dbReference>
<dbReference type="AlphaFoldDB" id="A0A068SB29"/>
<keyword evidence="3" id="KW-1185">Reference proteome</keyword>
<proteinExistence type="predicted"/>
<dbReference type="SUPFAM" id="SSF50998">
    <property type="entry name" value="Quinoprotein alcohol dehydrogenase-like"/>
    <property type="match status" value="2"/>
</dbReference>
<dbReference type="InterPro" id="IPR011047">
    <property type="entry name" value="Quinoprotein_ADH-like_sf"/>
</dbReference>